<proteinExistence type="predicted"/>
<keyword evidence="1" id="KW-0175">Coiled coil</keyword>
<feature type="compositionally biased region" description="Polar residues" evidence="2">
    <location>
        <begin position="932"/>
        <end position="956"/>
    </location>
</feature>
<feature type="compositionally biased region" description="Polar residues" evidence="2">
    <location>
        <begin position="475"/>
        <end position="494"/>
    </location>
</feature>
<sequence>MYPTRNSPPSAAKRVRLLWTDFEGWVDIQLKILDRRRDEIFKAQELKWKSVPTKTRAKQEEHDALKAKLLREAQDAHLSKVQLEWQARLAKANLRDEDWGEMTIQEVQTIEKVLGGGADDEPPTPVVQNVVTQPQHLGIPVSNPAPPLSTAARAVNLSTSTTSSYTLVSPNEFSTDDELYEAVSSYIVPTDESEDDEHSIPVPILHGDKWGLGNHHNIRSSNHSSSTGSPDRLSSSCSSALDYFTYHPALSRPDINSAPPKRPPDLDRKSGKTRVRGPSYVGPHLSSPEESSEEEDFELFKMQTRVDKIYEFHLTAARAGVELAMAIQNDRRMRKSTKADDAAKVAAHEKQMLKLQAEKEEERKAIVAIERKKRREEIRKRSVLGEPGRAANTVPSASTAQDWEATLKRGQIVRLDAERKLFVLGKEENPEQDENQACETPRFESASDIRPAPPSQADTLRARQKLLGRGATPSGWKTKQSPSTPITSLSQWPNDTLARAPPSPDPSVVPAWMEEAFKDTSLEYSSSAENDDLQLPGAFSGSSSASTPVPPIPSGWGPKKSGPTAASLLKKVLSDPTPTPLPTSTKNKNSPSPPAEASSKVASASEPKATPAPAPLVATSASTSTSTSKKATKKGRQATQKKGGASNKVEDDVAGSPTTPTIATKPSSSAVSPKDILQRGLAHVQTDDELSSTPRPYGFMAAKRGLVADYASDVVSTPKATVRRLGEMSALGMGMGSGAASTSSSGLGALSWTGEAHNDKENGKEETLWERAMRLGKVVPQRVPEVKSGWGRVQTGKEQEPSEENEDEEEVSPWERMQRMKGQVKSVSAKTAEKAPETTNPWLRMQMANGRSQVPPSRSAEETEESPWERMQRLKAEGQVPLSKSVQGLSGENPWARGLQAAQMADIHSSMSTSKPSPPSQEEGSLRERQMKAQTHSAFSQRSATANASLSKNAVSAASAEESIWNQVMKSRSQMGERQAPAVMSQQVEPQQPSEPDEAPWERFMKQQKAASEVAGASSSKSVIHPPSAPAKTQSAKVSWGGAVDYDSPASKLAQQQQPPPAQFDGLYWTPNGGGVNHSQSWGAAGAGTQKGAKTKKPAAKVTIEEVPDEEGPGGRKGPVEKLPPDSRIILDIVEPKPSVPSTTFTNILHYGEEEEEDEEEYDTGLSSTVPTPSTAPTSPPGEVPSLDDEEWLMAAAENAKNGNWDNLLNGSGSLASDTSSRTKQVPGGWPSESSATRTAAGFQMVDSAKLHSALESVEPAPAPQSKTAAPPPKTATAPAPPVPAASKGAATSPARAPAVEEKPEPAAKPAAQNQGKGGKGKGKGKGRK</sequence>
<protein>
    <submittedName>
        <fullName evidence="3">Uncharacterized protein</fullName>
    </submittedName>
</protein>
<feature type="coiled-coil region" evidence="1">
    <location>
        <begin position="343"/>
        <end position="379"/>
    </location>
</feature>
<feature type="compositionally biased region" description="Pro residues" evidence="2">
    <location>
        <begin position="1270"/>
        <end position="1284"/>
    </location>
</feature>
<feature type="compositionally biased region" description="Polar residues" evidence="2">
    <location>
        <begin position="1201"/>
        <end position="1224"/>
    </location>
</feature>
<feature type="compositionally biased region" description="Low complexity" evidence="2">
    <location>
        <begin position="985"/>
        <end position="994"/>
    </location>
</feature>
<feature type="region of interest" description="Disordered" evidence="2">
    <location>
        <begin position="251"/>
        <end position="295"/>
    </location>
</feature>
<feature type="compositionally biased region" description="Polar residues" evidence="2">
    <location>
        <begin position="656"/>
        <end position="671"/>
    </location>
</feature>
<evidence type="ECO:0000256" key="1">
    <source>
        <dbReference type="SAM" id="Coils"/>
    </source>
</evidence>
<accession>A0A9P3PPI5</accession>
<feature type="compositionally biased region" description="Basic and acidic residues" evidence="2">
    <location>
        <begin position="867"/>
        <end position="876"/>
    </location>
</feature>
<feature type="compositionally biased region" description="Low complexity" evidence="2">
    <location>
        <begin position="1083"/>
        <end position="1092"/>
    </location>
</feature>
<feature type="compositionally biased region" description="Acidic residues" evidence="2">
    <location>
        <begin position="801"/>
        <end position="812"/>
    </location>
</feature>
<dbReference type="EMBL" id="BRPK01000006">
    <property type="protein sequence ID" value="GLB39214.1"/>
    <property type="molecule type" value="Genomic_DNA"/>
</dbReference>
<gene>
    <name evidence="3" type="ORF">LshimejAT787_0603760</name>
</gene>
<feature type="compositionally biased region" description="Low complexity" evidence="2">
    <location>
        <begin position="595"/>
        <end position="629"/>
    </location>
</feature>
<name>A0A9P3PPI5_LYOSH</name>
<dbReference type="OrthoDB" id="3038408at2759"/>
<feature type="compositionally biased region" description="Basic residues" evidence="2">
    <location>
        <begin position="1319"/>
        <end position="1329"/>
    </location>
</feature>
<comment type="caution">
    <text evidence="3">The sequence shown here is derived from an EMBL/GenBank/DDBJ whole genome shotgun (WGS) entry which is preliminary data.</text>
</comment>
<evidence type="ECO:0000313" key="4">
    <source>
        <dbReference type="Proteomes" id="UP001063166"/>
    </source>
</evidence>
<feature type="compositionally biased region" description="Polar residues" evidence="2">
    <location>
        <begin position="964"/>
        <end position="976"/>
    </location>
</feature>
<evidence type="ECO:0000256" key="2">
    <source>
        <dbReference type="SAM" id="MobiDB-lite"/>
    </source>
</evidence>
<feature type="compositionally biased region" description="Acidic residues" evidence="2">
    <location>
        <begin position="1153"/>
        <end position="1163"/>
    </location>
</feature>
<dbReference type="Proteomes" id="UP001063166">
    <property type="component" value="Unassembled WGS sequence"/>
</dbReference>
<evidence type="ECO:0000313" key="3">
    <source>
        <dbReference type="EMBL" id="GLB39214.1"/>
    </source>
</evidence>
<feature type="compositionally biased region" description="Low complexity" evidence="2">
    <location>
        <begin position="1285"/>
        <end position="1298"/>
    </location>
</feature>
<organism evidence="3 4">
    <name type="scientific">Lyophyllum shimeji</name>
    <name type="common">Hon-shimeji</name>
    <name type="synonym">Tricholoma shimeji</name>
    <dbReference type="NCBI Taxonomy" id="47721"/>
    <lineage>
        <taxon>Eukaryota</taxon>
        <taxon>Fungi</taxon>
        <taxon>Dikarya</taxon>
        <taxon>Basidiomycota</taxon>
        <taxon>Agaricomycotina</taxon>
        <taxon>Agaricomycetes</taxon>
        <taxon>Agaricomycetidae</taxon>
        <taxon>Agaricales</taxon>
        <taxon>Tricholomatineae</taxon>
        <taxon>Lyophyllaceae</taxon>
        <taxon>Lyophyllum</taxon>
    </lineage>
</organism>
<reference evidence="3" key="1">
    <citation type="submission" date="2022-07" db="EMBL/GenBank/DDBJ databases">
        <title>The genome of Lyophyllum shimeji provides insight into the initial evolution of ectomycorrhizal fungal genome.</title>
        <authorList>
            <person name="Kobayashi Y."/>
            <person name="Shibata T."/>
            <person name="Hirakawa H."/>
            <person name="Shigenobu S."/>
            <person name="Nishiyama T."/>
            <person name="Yamada A."/>
            <person name="Hasebe M."/>
            <person name="Kawaguchi M."/>
        </authorList>
    </citation>
    <scope>NUCLEOTIDE SEQUENCE</scope>
    <source>
        <strain evidence="3">AT787</strain>
    </source>
</reference>
<keyword evidence="4" id="KW-1185">Reference proteome</keyword>
<feature type="region of interest" description="Disordered" evidence="2">
    <location>
        <begin position="427"/>
        <end position="675"/>
    </location>
</feature>
<feature type="compositionally biased region" description="Low complexity" evidence="2">
    <location>
        <begin position="1167"/>
        <end position="1177"/>
    </location>
</feature>
<feature type="region of interest" description="Disordered" evidence="2">
    <location>
        <begin position="786"/>
        <end position="1329"/>
    </location>
</feature>